<proteinExistence type="predicted"/>
<protein>
    <submittedName>
        <fullName evidence="2">Uncharacterized protein</fullName>
    </submittedName>
</protein>
<reference evidence="2 3" key="1">
    <citation type="journal article" date="2019" name="Plant Biotechnol. J.">
        <title>The red bayberry genome and genetic basis of sex determination.</title>
        <authorList>
            <person name="Jia H.M."/>
            <person name="Jia H.J."/>
            <person name="Cai Q.L."/>
            <person name="Wang Y."/>
            <person name="Zhao H.B."/>
            <person name="Yang W.F."/>
            <person name="Wang G.Y."/>
            <person name="Li Y.H."/>
            <person name="Zhan D.L."/>
            <person name="Shen Y.T."/>
            <person name="Niu Q.F."/>
            <person name="Chang L."/>
            <person name="Qiu J."/>
            <person name="Zhao L."/>
            <person name="Xie H.B."/>
            <person name="Fu W.Y."/>
            <person name="Jin J."/>
            <person name="Li X.W."/>
            <person name="Jiao Y."/>
            <person name="Zhou C.C."/>
            <person name="Tu T."/>
            <person name="Chai C.Y."/>
            <person name="Gao J.L."/>
            <person name="Fan L.J."/>
            <person name="van de Weg E."/>
            <person name="Wang J.Y."/>
            <person name="Gao Z.S."/>
        </authorList>
    </citation>
    <scope>NUCLEOTIDE SEQUENCE [LARGE SCALE GENOMIC DNA]</scope>
    <source>
        <tissue evidence="2">Leaves</tissue>
    </source>
</reference>
<evidence type="ECO:0000313" key="3">
    <source>
        <dbReference type="Proteomes" id="UP000516437"/>
    </source>
</evidence>
<keyword evidence="3" id="KW-1185">Reference proteome</keyword>
<evidence type="ECO:0000313" key="2">
    <source>
        <dbReference type="EMBL" id="KAB1211572.1"/>
    </source>
</evidence>
<dbReference type="EMBL" id="RXIC02000024">
    <property type="protein sequence ID" value="KAB1211572.1"/>
    <property type="molecule type" value="Genomic_DNA"/>
</dbReference>
<evidence type="ECO:0000256" key="1">
    <source>
        <dbReference type="SAM" id="MobiDB-lite"/>
    </source>
</evidence>
<feature type="compositionally biased region" description="Basic and acidic residues" evidence="1">
    <location>
        <begin position="252"/>
        <end position="264"/>
    </location>
</feature>
<feature type="region of interest" description="Disordered" evidence="1">
    <location>
        <begin position="228"/>
        <end position="264"/>
    </location>
</feature>
<dbReference type="Proteomes" id="UP000516437">
    <property type="component" value="Chromosome 6"/>
</dbReference>
<name>A0A6A1VFC0_9ROSI</name>
<dbReference type="AlphaFoldDB" id="A0A6A1VFC0"/>
<comment type="caution">
    <text evidence="2">The sequence shown here is derived from an EMBL/GenBank/DDBJ whole genome shotgun (WGS) entry which is preliminary data.</text>
</comment>
<accession>A0A6A1VFC0</accession>
<sequence>MLLFFKIGPPSSLPFPLYLLLRYIINLQFITRIGSQKGLRLLPVHSSTSHQSPFGELIWEVHLTILLSSSMGPTQPVVSKKLYDAVFGCARTPEMDETDDSVEADNFNDSMRSSSGSAVVKEAITYSSDTIKYTNKDIENDLIKRVLDNAFLPVILKATGHLSVSKDNGSLAPYNPTVLFQSRQMNSHLKLTKNGDWMVRVVCSKVILTMKTEREDITYEELQREEVPKKKATKAAQQYERTKLPSMNETIIKGHQERDSSSMA</sequence>
<gene>
    <name evidence="2" type="ORF">CJ030_MR6G013314</name>
</gene>
<organism evidence="2 3">
    <name type="scientific">Morella rubra</name>
    <name type="common">Chinese bayberry</name>
    <dbReference type="NCBI Taxonomy" id="262757"/>
    <lineage>
        <taxon>Eukaryota</taxon>
        <taxon>Viridiplantae</taxon>
        <taxon>Streptophyta</taxon>
        <taxon>Embryophyta</taxon>
        <taxon>Tracheophyta</taxon>
        <taxon>Spermatophyta</taxon>
        <taxon>Magnoliopsida</taxon>
        <taxon>eudicotyledons</taxon>
        <taxon>Gunneridae</taxon>
        <taxon>Pentapetalae</taxon>
        <taxon>rosids</taxon>
        <taxon>fabids</taxon>
        <taxon>Fagales</taxon>
        <taxon>Myricaceae</taxon>
        <taxon>Morella</taxon>
    </lineage>
</organism>